<comment type="function">
    <text evidence="1 5">Assembles around the rod to form the L-ring and probably protects the motor/basal body from shearing forces during rotation.</text>
</comment>
<dbReference type="GO" id="GO:0005198">
    <property type="term" value="F:structural molecule activity"/>
    <property type="evidence" value="ECO:0007669"/>
    <property type="project" value="InterPro"/>
</dbReference>
<reference evidence="7 8" key="1">
    <citation type="submission" date="2019-02" db="EMBL/GenBank/DDBJ databases">
        <title>Deep-cultivation of Planctomycetes and their phenomic and genomic characterization uncovers novel biology.</title>
        <authorList>
            <person name="Wiegand S."/>
            <person name="Jogler M."/>
            <person name="Boedeker C."/>
            <person name="Pinto D."/>
            <person name="Vollmers J."/>
            <person name="Rivas-Marin E."/>
            <person name="Kohn T."/>
            <person name="Peeters S.H."/>
            <person name="Heuer A."/>
            <person name="Rast P."/>
            <person name="Oberbeckmann S."/>
            <person name="Bunk B."/>
            <person name="Jeske O."/>
            <person name="Meyerdierks A."/>
            <person name="Storesund J.E."/>
            <person name="Kallscheuer N."/>
            <person name="Luecker S."/>
            <person name="Lage O.M."/>
            <person name="Pohl T."/>
            <person name="Merkel B.J."/>
            <person name="Hornburger P."/>
            <person name="Mueller R.-W."/>
            <person name="Bruemmer F."/>
            <person name="Labrenz M."/>
            <person name="Spormann A.M."/>
            <person name="Op den Camp H."/>
            <person name="Overmann J."/>
            <person name="Amann R."/>
            <person name="Jetten M.S.M."/>
            <person name="Mascher T."/>
            <person name="Medema M.H."/>
            <person name="Devos D.P."/>
            <person name="Kaster A.-K."/>
            <person name="Ovreas L."/>
            <person name="Rohde M."/>
            <person name="Galperin M.Y."/>
            <person name="Jogler C."/>
        </authorList>
    </citation>
    <scope>NUCLEOTIDE SEQUENCE [LARGE SCALE GENOMIC DNA]</scope>
    <source>
        <strain evidence="7 8">Pla163</strain>
    </source>
</reference>
<comment type="subcellular location">
    <subcellularLocation>
        <location evidence="2 5">Bacterial flagellum basal body</location>
    </subcellularLocation>
</comment>
<accession>A0A518D4Z6</accession>
<evidence type="ECO:0000313" key="8">
    <source>
        <dbReference type="Proteomes" id="UP000319342"/>
    </source>
</evidence>
<dbReference type="GO" id="GO:0071973">
    <property type="term" value="P:bacterial-type flagellum-dependent cell motility"/>
    <property type="evidence" value="ECO:0007669"/>
    <property type="project" value="InterPro"/>
</dbReference>
<dbReference type="PRINTS" id="PR01010">
    <property type="entry name" value="FLGPRINGFLGI"/>
</dbReference>
<keyword evidence="7" id="KW-0966">Cell projection</keyword>
<dbReference type="Proteomes" id="UP000319342">
    <property type="component" value="Chromosome"/>
</dbReference>
<dbReference type="Pfam" id="PF02119">
    <property type="entry name" value="FlgI"/>
    <property type="match status" value="1"/>
</dbReference>
<feature type="chain" id="PRO_5022275093" description="Flagellar P-ring protein" evidence="5">
    <location>
        <begin position="21"/>
        <end position="454"/>
    </location>
</feature>
<proteinExistence type="inferred from homology"/>
<keyword evidence="3 5" id="KW-0732">Signal</keyword>
<keyword evidence="8" id="KW-1185">Reference proteome</keyword>
<dbReference type="InterPro" id="IPR001782">
    <property type="entry name" value="Flag_FlgI"/>
</dbReference>
<dbReference type="EMBL" id="CP036290">
    <property type="protein sequence ID" value="QDU86552.1"/>
    <property type="molecule type" value="Genomic_DNA"/>
</dbReference>
<evidence type="ECO:0000256" key="5">
    <source>
        <dbReference type="HAMAP-Rule" id="MF_00416"/>
    </source>
</evidence>
<evidence type="ECO:0000256" key="4">
    <source>
        <dbReference type="ARBA" id="ARBA00023143"/>
    </source>
</evidence>
<comment type="subunit">
    <text evidence="5">The basal body constitutes a major portion of the flagellar organelle and consists of four rings (L,P,S, and M) mounted on a central rod.</text>
</comment>
<protein>
    <recommendedName>
        <fullName evidence="5">Flagellar P-ring protein</fullName>
    </recommendedName>
    <alternativeName>
        <fullName evidence="5">Basal body P-ring protein</fullName>
    </alternativeName>
</protein>
<dbReference type="RefSeq" id="WP_145192006.1">
    <property type="nucleotide sequence ID" value="NZ_CP036290.1"/>
</dbReference>
<evidence type="ECO:0000256" key="6">
    <source>
        <dbReference type="SAM" id="MobiDB-lite"/>
    </source>
</evidence>
<feature type="region of interest" description="Disordered" evidence="6">
    <location>
        <begin position="30"/>
        <end position="63"/>
    </location>
</feature>
<dbReference type="GO" id="GO:0009428">
    <property type="term" value="C:bacterial-type flagellum basal body, distal rod, P ring"/>
    <property type="evidence" value="ECO:0007669"/>
    <property type="project" value="InterPro"/>
</dbReference>
<evidence type="ECO:0000256" key="2">
    <source>
        <dbReference type="ARBA" id="ARBA00004117"/>
    </source>
</evidence>
<dbReference type="OrthoDB" id="9786431at2"/>
<dbReference type="GO" id="GO:0030288">
    <property type="term" value="C:outer membrane-bounded periplasmic space"/>
    <property type="evidence" value="ECO:0007669"/>
    <property type="project" value="InterPro"/>
</dbReference>
<evidence type="ECO:0000256" key="1">
    <source>
        <dbReference type="ARBA" id="ARBA00002591"/>
    </source>
</evidence>
<evidence type="ECO:0000313" key="7">
    <source>
        <dbReference type="EMBL" id="QDU86552.1"/>
    </source>
</evidence>
<gene>
    <name evidence="5 7" type="primary">flgI</name>
    <name evidence="7" type="ORF">Pla163_37030</name>
</gene>
<keyword evidence="7" id="KW-0969">Cilium</keyword>
<organism evidence="7 8">
    <name type="scientific">Rohdeia mirabilis</name>
    <dbReference type="NCBI Taxonomy" id="2528008"/>
    <lineage>
        <taxon>Bacteria</taxon>
        <taxon>Pseudomonadati</taxon>
        <taxon>Planctomycetota</taxon>
        <taxon>Planctomycetia</taxon>
        <taxon>Planctomycetia incertae sedis</taxon>
        <taxon>Rohdeia</taxon>
    </lineage>
</organism>
<sequence length="454" mass="47725" precursor="true">MKLILSILCAVAFSANPLAAQDASWPLADAPRPTAAPVRTQAPAPAPAPAAQDPSRRPVADPNLPNYAGYPLYGGVEAPRQPVWSSSSTVRVVERPLRGEAPGRSGQIRVRIRDIAIIRGQETNVVQGVGLVMGLDGSGDSGNAMTFALKNLLNTQNFNLEPSQIASNNAAVVWVQATLPPGVKPGRHLDARVSSMYDAEDLTGGSLVWCELFAPGSEDVYATVAGPITTGALSASGDGASAQRNHPTVGIVAQGAKVEREVPSQLVTDLGFLHLDLKSSNGSFGNAVRIANAVDTIFPGSAVPIDAMTVKIAVPREVGEDQRVYFINEILQTEFVPEASARVVVNERTGVVILGEEVRIGAGGITKGNLTVTVSETPETSQPGPLSNGTTENQPRTNLLIEEEERQLSIINGAATLQEVVEVLNVLGVTPRDMVGILQDLSRAGMLHGELVVM</sequence>
<comment type="similarity">
    <text evidence="5">Belongs to the FlgI family.</text>
</comment>
<dbReference type="PANTHER" id="PTHR30381:SF0">
    <property type="entry name" value="FLAGELLAR P-RING PROTEIN"/>
    <property type="match status" value="1"/>
</dbReference>
<feature type="compositionally biased region" description="Low complexity" evidence="6">
    <location>
        <begin position="30"/>
        <end position="53"/>
    </location>
</feature>
<keyword evidence="7" id="KW-0282">Flagellum</keyword>
<feature type="signal peptide" evidence="5">
    <location>
        <begin position="1"/>
        <end position="20"/>
    </location>
</feature>
<dbReference type="PANTHER" id="PTHR30381">
    <property type="entry name" value="FLAGELLAR P-RING PERIPLASMIC PROTEIN FLGI"/>
    <property type="match status" value="1"/>
</dbReference>
<evidence type="ECO:0000256" key="3">
    <source>
        <dbReference type="ARBA" id="ARBA00022729"/>
    </source>
</evidence>
<keyword evidence="4 5" id="KW-0975">Bacterial flagellum</keyword>
<name>A0A518D4Z6_9BACT</name>
<dbReference type="AlphaFoldDB" id="A0A518D4Z6"/>
<dbReference type="HAMAP" id="MF_00416">
    <property type="entry name" value="FlgI"/>
    <property type="match status" value="1"/>
</dbReference>